<keyword evidence="3" id="KW-1185">Reference proteome</keyword>
<feature type="compositionally biased region" description="Low complexity" evidence="1">
    <location>
        <begin position="1"/>
        <end position="10"/>
    </location>
</feature>
<dbReference type="Proteomes" id="UP001607303">
    <property type="component" value="Unassembled WGS sequence"/>
</dbReference>
<reference evidence="2 3" key="1">
    <citation type="journal article" date="2024" name="Ann. Entomol. Soc. Am.">
        <title>Genomic analyses of the southern and eastern yellowjacket wasps (Hymenoptera: Vespidae) reveal evolutionary signatures of social life.</title>
        <authorList>
            <person name="Catto M.A."/>
            <person name="Caine P.B."/>
            <person name="Orr S.E."/>
            <person name="Hunt B.G."/>
            <person name="Goodisman M.A.D."/>
        </authorList>
    </citation>
    <scope>NUCLEOTIDE SEQUENCE [LARGE SCALE GENOMIC DNA]</scope>
    <source>
        <strain evidence="2">232</strain>
        <tissue evidence="2">Head and thorax</tissue>
    </source>
</reference>
<dbReference type="EMBL" id="JAYRBN010000061">
    <property type="protein sequence ID" value="KAL2739880.1"/>
    <property type="molecule type" value="Genomic_DNA"/>
</dbReference>
<feature type="compositionally biased region" description="Basic and acidic residues" evidence="1">
    <location>
        <begin position="57"/>
        <end position="73"/>
    </location>
</feature>
<protein>
    <submittedName>
        <fullName evidence="2">Uncharacterized protein</fullName>
    </submittedName>
</protein>
<sequence length="73" mass="8435">MNENNNNNNNNDDDDNAYDDDDDDDANDDDDDDDDVDNKGEKEIEKSQRFVPVSVESSERDYLKTDLCREKKG</sequence>
<accession>A0ABD2C4F1</accession>
<dbReference type="AlphaFoldDB" id="A0ABD2C4F1"/>
<feature type="compositionally biased region" description="Basic and acidic residues" evidence="1">
    <location>
        <begin position="37"/>
        <end position="48"/>
    </location>
</feature>
<evidence type="ECO:0000256" key="1">
    <source>
        <dbReference type="SAM" id="MobiDB-lite"/>
    </source>
</evidence>
<comment type="caution">
    <text evidence="2">The sequence shown here is derived from an EMBL/GenBank/DDBJ whole genome shotgun (WGS) entry which is preliminary data.</text>
</comment>
<name>A0ABD2C4F1_VESMC</name>
<evidence type="ECO:0000313" key="2">
    <source>
        <dbReference type="EMBL" id="KAL2739880.1"/>
    </source>
</evidence>
<feature type="compositionally biased region" description="Acidic residues" evidence="1">
    <location>
        <begin position="11"/>
        <end position="36"/>
    </location>
</feature>
<feature type="region of interest" description="Disordered" evidence="1">
    <location>
        <begin position="1"/>
        <end position="73"/>
    </location>
</feature>
<evidence type="ECO:0000313" key="3">
    <source>
        <dbReference type="Proteomes" id="UP001607303"/>
    </source>
</evidence>
<organism evidence="2 3">
    <name type="scientific">Vespula maculifrons</name>
    <name type="common">Eastern yellow jacket</name>
    <name type="synonym">Wasp</name>
    <dbReference type="NCBI Taxonomy" id="7453"/>
    <lineage>
        <taxon>Eukaryota</taxon>
        <taxon>Metazoa</taxon>
        <taxon>Ecdysozoa</taxon>
        <taxon>Arthropoda</taxon>
        <taxon>Hexapoda</taxon>
        <taxon>Insecta</taxon>
        <taxon>Pterygota</taxon>
        <taxon>Neoptera</taxon>
        <taxon>Endopterygota</taxon>
        <taxon>Hymenoptera</taxon>
        <taxon>Apocrita</taxon>
        <taxon>Aculeata</taxon>
        <taxon>Vespoidea</taxon>
        <taxon>Vespidae</taxon>
        <taxon>Vespinae</taxon>
        <taxon>Vespula</taxon>
    </lineage>
</organism>
<proteinExistence type="predicted"/>
<gene>
    <name evidence="2" type="ORF">V1477_011269</name>
</gene>